<dbReference type="Pfam" id="PF01395">
    <property type="entry name" value="PBP_GOBP"/>
    <property type="match status" value="1"/>
</dbReference>
<reference evidence="2" key="2">
    <citation type="submission" date="2017-01" db="EMBL/GenBank/DDBJ databases">
        <authorList>
            <person name="Mah S.A."/>
            <person name="Swanson W.J."/>
            <person name="Moy G.W."/>
            <person name="Vacquier V.D."/>
        </authorList>
    </citation>
    <scope>NUCLEOTIDE SEQUENCE</scope>
</reference>
<dbReference type="EMBL" id="KY462025">
    <property type="protein sequence ID" value="ARJ35775.1"/>
    <property type="molecule type" value="mRNA"/>
</dbReference>
<dbReference type="GO" id="GO:0005549">
    <property type="term" value="F:odorant binding"/>
    <property type="evidence" value="ECO:0007669"/>
    <property type="project" value="InterPro"/>
</dbReference>
<dbReference type="SUPFAM" id="SSF47565">
    <property type="entry name" value="Insect pheromone/odorant-binding proteins"/>
    <property type="match status" value="1"/>
</dbReference>
<name>A0A1W6AWJ6_9HEMI</name>
<accession>A0A1W6AWJ6</accession>
<evidence type="ECO:0000313" key="2">
    <source>
        <dbReference type="EMBL" id="ARJ35775.1"/>
    </source>
</evidence>
<dbReference type="AlphaFoldDB" id="A0A1W6AWJ6"/>
<reference evidence="2" key="1">
    <citation type="journal article" date="2017" name="Environ. Entomol.">
        <title>Identification of Candidate Odorant-Binding Protein and Chemosensory Protein Genes in Cyrtorhinus lividipennis (Hemiptera: Miridae), a Key Predator of the Rice Planthoppers in Asia.</title>
        <authorList>
            <person name="Wang G.Y."/>
            <person name="Zhu M.F."/>
            <person name="Jiang Y.D."/>
            <person name="Zhou W.W."/>
            <person name="Liu S."/>
            <person name="Heong K.L."/>
            <person name="Cheng J."/>
            <person name="Zhu Z.R."/>
        </authorList>
    </citation>
    <scope>NUCLEOTIDE SEQUENCE</scope>
</reference>
<dbReference type="CDD" id="cd23992">
    <property type="entry name" value="PBP_GOBP"/>
    <property type="match status" value="1"/>
</dbReference>
<sequence length="161" mass="17436">MVLLHLILSALFLTLVVGVTGKVNLPENVQTCLKETNLTEEDISKTMFFNPNATMSSAAKCFAACLISIDYNVSAASDGILEKESVFLASIMKDSSISRDNATKVVESCRSVVTKEGNRCDNIMNYATCINEKNAELKGDDKLKQGFAILGQQDLNTTKSG</sequence>
<feature type="chain" id="PRO_5010862987" evidence="1">
    <location>
        <begin position="19"/>
        <end position="161"/>
    </location>
</feature>
<dbReference type="InterPro" id="IPR036728">
    <property type="entry name" value="PBP_GOBP_sf"/>
</dbReference>
<gene>
    <name evidence="2" type="primary">OBP10</name>
</gene>
<dbReference type="InterPro" id="IPR006170">
    <property type="entry name" value="PBP/GOBP"/>
</dbReference>
<protein>
    <submittedName>
        <fullName evidence="2">Odorant binding protein 10</fullName>
    </submittedName>
</protein>
<keyword evidence="1" id="KW-0732">Signal</keyword>
<evidence type="ECO:0000256" key="1">
    <source>
        <dbReference type="SAM" id="SignalP"/>
    </source>
</evidence>
<organism evidence="2">
    <name type="scientific">Cyrtorhinus lividipennis</name>
    <dbReference type="NCBI Taxonomy" id="1032904"/>
    <lineage>
        <taxon>Eukaryota</taxon>
        <taxon>Metazoa</taxon>
        <taxon>Ecdysozoa</taxon>
        <taxon>Arthropoda</taxon>
        <taxon>Hexapoda</taxon>
        <taxon>Insecta</taxon>
        <taxon>Pterygota</taxon>
        <taxon>Neoptera</taxon>
        <taxon>Paraneoptera</taxon>
        <taxon>Hemiptera</taxon>
        <taxon>Heteroptera</taxon>
        <taxon>Panheteroptera</taxon>
        <taxon>Cimicomorpha</taxon>
        <taxon>Miridae</taxon>
        <taxon>Orthotylini</taxon>
        <taxon>Cyrtorhinus</taxon>
    </lineage>
</organism>
<feature type="signal peptide" evidence="1">
    <location>
        <begin position="1"/>
        <end position="18"/>
    </location>
</feature>
<dbReference type="Gene3D" id="1.10.238.20">
    <property type="entry name" value="Pheromone/general odorant binding protein domain"/>
    <property type="match status" value="1"/>
</dbReference>
<proteinExistence type="evidence at transcript level"/>